<gene>
    <name evidence="4" type="ordered locus">MYSTI_07162</name>
</gene>
<evidence type="ECO:0000256" key="3">
    <source>
        <dbReference type="SAM" id="Phobius"/>
    </source>
</evidence>
<proteinExistence type="predicted"/>
<feature type="transmembrane region" description="Helical" evidence="3">
    <location>
        <begin position="323"/>
        <end position="340"/>
    </location>
</feature>
<dbReference type="Proteomes" id="UP000011131">
    <property type="component" value="Chromosome"/>
</dbReference>
<feature type="transmembrane region" description="Helical" evidence="3">
    <location>
        <begin position="70"/>
        <end position="88"/>
    </location>
</feature>
<feature type="transmembrane region" description="Helical" evidence="3">
    <location>
        <begin position="382"/>
        <end position="401"/>
    </location>
</feature>
<organism evidence="4 5">
    <name type="scientific">Myxococcus stipitatus (strain DSM 14675 / JCM 12634 / Mx s8)</name>
    <dbReference type="NCBI Taxonomy" id="1278073"/>
    <lineage>
        <taxon>Bacteria</taxon>
        <taxon>Pseudomonadati</taxon>
        <taxon>Myxococcota</taxon>
        <taxon>Myxococcia</taxon>
        <taxon>Myxococcales</taxon>
        <taxon>Cystobacterineae</taxon>
        <taxon>Myxococcaceae</taxon>
        <taxon>Myxococcus</taxon>
    </lineage>
</organism>
<dbReference type="SUPFAM" id="SSF53335">
    <property type="entry name" value="S-adenosyl-L-methionine-dependent methyltransferases"/>
    <property type="match status" value="1"/>
</dbReference>
<evidence type="ECO:0000313" key="4">
    <source>
        <dbReference type="EMBL" id="AGC48434.1"/>
    </source>
</evidence>
<evidence type="ECO:0000256" key="1">
    <source>
        <dbReference type="ARBA" id="ARBA00023115"/>
    </source>
</evidence>
<keyword evidence="3" id="KW-0812">Transmembrane</keyword>
<dbReference type="Gene3D" id="3.40.50.150">
    <property type="entry name" value="Vaccinia Virus protein VP39"/>
    <property type="match status" value="1"/>
</dbReference>
<reference evidence="4 5" key="1">
    <citation type="journal article" date="2013" name="Genome Announc.">
        <title>Complete genome sequence of Myxococcus stipitatus strain DSM 14675, a fruiting myxobacterium.</title>
        <authorList>
            <person name="Huntley S."/>
            <person name="Kneip S."/>
            <person name="Treuner-Lange A."/>
            <person name="Sogaard-Andersen L."/>
        </authorList>
    </citation>
    <scope>NUCLEOTIDE SEQUENCE [LARGE SCALE GENOMIC DNA]</scope>
    <source>
        <strain evidence="5">DSM 14675 / JCM 12634 / Mx s8</strain>
    </source>
</reference>
<keyword evidence="3" id="KW-1133">Transmembrane helix</keyword>
<feature type="region of interest" description="Disordered" evidence="2">
    <location>
        <begin position="232"/>
        <end position="256"/>
    </location>
</feature>
<feature type="transmembrane region" description="Helical" evidence="3">
    <location>
        <begin position="36"/>
        <end position="58"/>
    </location>
</feature>
<dbReference type="eggNOG" id="COG2518">
    <property type="taxonomic scope" value="Bacteria"/>
</dbReference>
<keyword evidence="3" id="KW-0472">Membrane</keyword>
<dbReference type="AlphaFoldDB" id="L7UPJ2"/>
<dbReference type="HOGENOM" id="CLU_021206_0_0_7"/>
<dbReference type="eggNOG" id="COG4122">
    <property type="taxonomic scope" value="Bacteria"/>
</dbReference>
<feature type="transmembrane region" description="Helical" evidence="3">
    <location>
        <begin position="179"/>
        <end position="200"/>
    </location>
</feature>
<dbReference type="CDD" id="cd02440">
    <property type="entry name" value="AdoMet_MTases"/>
    <property type="match status" value="1"/>
</dbReference>
<accession>L7UPJ2</accession>
<dbReference type="STRING" id="1278073.MYSTI_07162"/>
<feature type="transmembrane region" description="Helical" evidence="3">
    <location>
        <begin position="407"/>
        <end position="426"/>
    </location>
</feature>
<dbReference type="PANTHER" id="PTHR43317">
    <property type="entry name" value="THERMOSPERMINE SYNTHASE ACAULIS5"/>
    <property type="match status" value="1"/>
</dbReference>
<dbReference type="InterPro" id="IPR029063">
    <property type="entry name" value="SAM-dependent_MTases_sf"/>
</dbReference>
<evidence type="ECO:0000256" key="2">
    <source>
        <dbReference type="SAM" id="MobiDB-lite"/>
    </source>
</evidence>
<name>L7UPJ2_MYXSD</name>
<feature type="transmembrane region" description="Helical" evidence="3">
    <location>
        <begin position="352"/>
        <end position="370"/>
    </location>
</feature>
<keyword evidence="1" id="KW-0620">Polyamine biosynthesis</keyword>
<dbReference type="GO" id="GO:0006596">
    <property type="term" value="P:polyamine biosynthetic process"/>
    <property type="evidence" value="ECO:0007669"/>
    <property type="project" value="UniProtKB-KW"/>
</dbReference>
<dbReference type="PATRIC" id="fig|1278073.3.peg.7276"/>
<feature type="transmembrane region" description="Helical" evidence="3">
    <location>
        <begin position="498"/>
        <end position="515"/>
    </location>
</feature>
<dbReference type="PANTHER" id="PTHR43317:SF1">
    <property type="entry name" value="THERMOSPERMINE SYNTHASE ACAULIS5"/>
    <property type="match status" value="1"/>
</dbReference>
<feature type="transmembrane region" description="Helical" evidence="3">
    <location>
        <begin position="147"/>
        <end position="167"/>
    </location>
</feature>
<dbReference type="KEGG" id="msd:MYSTI_07162"/>
<sequence>MLRYAVAIFTSAFLLFGVQPLAGRYALPWYGGTPGVWTACMLFFQVALLGGYAYAHGLASRLTARTQAKVHLAVVGGAVVLLALRALWVGSPVAPGAEWRPSGSEWAVPRLLAMLAVTIGLPFFVLSTTGPLLQSWFARARPGRSPYALYALSNVGSLLALLGYPFLVEPWVGRGAQAWGWGVGFVLFAVACAVCAVDVLRHEREGAVVATSSADATRPSDTSAHGAEALTTAGHESRAATSSADATRPSETSAHGAEALTTAGHELLSATSSADATRSSDTSGAGREPLDAEAAFAAMKQEARGTAITPPDADARPGVGKTLTWLVLSMCASVLLLATTNQLSQDVAAGPFLWVLPLAVYLLTFIIAFSRESFYSRTLYSVLLIGSGAAVAHAHAAGPHFPLPLQLLAYAVSLFAGCMVCHGELYRMRPSPRHLSAFYLWVSAGGVLGALFVSGVATALFRAYWEYPLSLGGCCAVAFAGMVRGPSGETWSQRGRRVLRGAMLVMVTANLFLTVNRELDRALFSARNFFGVVRVMEQNAGQPNNHLFSLRHGAITHGWQYVAPERRAEPTTYFTRQSGLGHAIIEQRRLREAVGLPPGLRVGVLGLGVGTSAALLEKGDVGRFYEINPAVIALARGEGGFFSYLGDSPAKIDVVEGDARISLEQELERGEPNAFDVLALDVFSSDAVPVHLLTEEAVSLYRKHLGPHGVLALHISNVHLDLVPVTLAHARRLGMHATFVFHETQGDALRSNWMLLSQDKEFSWGPTFTRSTARVRRLGLRGEPDFIWTDDRSSVLQAVRQGGPNASVMDIEAASGPPAVAQPAAD</sequence>
<feature type="compositionally biased region" description="Low complexity" evidence="2">
    <location>
        <begin position="239"/>
        <end position="250"/>
    </location>
</feature>
<protein>
    <submittedName>
        <fullName evidence="4">Ferrichrome ABC transporter permease</fullName>
    </submittedName>
</protein>
<feature type="transmembrane region" description="Helical" evidence="3">
    <location>
        <begin position="438"/>
        <end position="461"/>
    </location>
</feature>
<keyword evidence="5" id="KW-1185">Reference proteome</keyword>
<feature type="transmembrane region" description="Helical" evidence="3">
    <location>
        <begin position="467"/>
        <end position="486"/>
    </location>
</feature>
<evidence type="ECO:0000313" key="5">
    <source>
        <dbReference type="Proteomes" id="UP000011131"/>
    </source>
</evidence>
<dbReference type="RefSeq" id="WP_015352688.1">
    <property type="nucleotide sequence ID" value="NC_020126.1"/>
</dbReference>
<feature type="transmembrane region" description="Helical" evidence="3">
    <location>
        <begin position="108"/>
        <end position="126"/>
    </location>
</feature>
<dbReference type="EMBL" id="CP004025">
    <property type="protein sequence ID" value="AGC48434.1"/>
    <property type="molecule type" value="Genomic_DNA"/>
</dbReference>